<keyword evidence="2" id="KW-1185">Reference proteome</keyword>
<name>A0ACA9SV28_9GLOM</name>
<protein>
    <submittedName>
        <fullName evidence="1">36033_t:CDS:1</fullName>
    </submittedName>
</protein>
<feature type="non-terminal residue" evidence="1">
    <location>
        <position position="1"/>
    </location>
</feature>
<evidence type="ECO:0000313" key="2">
    <source>
        <dbReference type="Proteomes" id="UP000789920"/>
    </source>
</evidence>
<gene>
    <name evidence="1" type="ORF">RPERSI_LOCUS35736</name>
</gene>
<comment type="caution">
    <text evidence="1">The sequence shown here is derived from an EMBL/GenBank/DDBJ whole genome shotgun (WGS) entry which is preliminary data.</text>
</comment>
<dbReference type="EMBL" id="CAJVQC010166979">
    <property type="protein sequence ID" value="CAG8849710.1"/>
    <property type="molecule type" value="Genomic_DNA"/>
</dbReference>
<reference evidence="1" key="1">
    <citation type="submission" date="2021-06" db="EMBL/GenBank/DDBJ databases">
        <authorList>
            <person name="Kallberg Y."/>
            <person name="Tangrot J."/>
            <person name="Rosling A."/>
        </authorList>
    </citation>
    <scope>NUCLEOTIDE SEQUENCE</scope>
    <source>
        <strain evidence="1">MA461A</strain>
    </source>
</reference>
<accession>A0ACA9SV28</accession>
<feature type="non-terminal residue" evidence="1">
    <location>
        <position position="40"/>
    </location>
</feature>
<dbReference type="Proteomes" id="UP000789920">
    <property type="component" value="Unassembled WGS sequence"/>
</dbReference>
<sequence>IDLVDMIFQQDDEFKYIAHIRDHFTRYSWAHALTSKCTVE</sequence>
<proteinExistence type="predicted"/>
<organism evidence="1 2">
    <name type="scientific">Racocetra persica</name>
    <dbReference type="NCBI Taxonomy" id="160502"/>
    <lineage>
        <taxon>Eukaryota</taxon>
        <taxon>Fungi</taxon>
        <taxon>Fungi incertae sedis</taxon>
        <taxon>Mucoromycota</taxon>
        <taxon>Glomeromycotina</taxon>
        <taxon>Glomeromycetes</taxon>
        <taxon>Diversisporales</taxon>
        <taxon>Gigasporaceae</taxon>
        <taxon>Racocetra</taxon>
    </lineage>
</organism>
<evidence type="ECO:0000313" key="1">
    <source>
        <dbReference type="EMBL" id="CAG8849710.1"/>
    </source>
</evidence>